<proteinExistence type="predicted"/>
<reference evidence="2" key="1">
    <citation type="journal article" date="2019" name="Int. J. Syst. Evol. Microbiol.">
        <title>The Global Catalogue of Microorganisms (GCM) 10K type strain sequencing project: providing services to taxonomists for standard genome sequencing and annotation.</title>
        <authorList>
            <consortium name="The Broad Institute Genomics Platform"/>
            <consortium name="The Broad Institute Genome Sequencing Center for Infectious Disease"/>
            <person name="Wu L."/>
            <person name="Ma J."/>
        </authorList>
    </citation>
    <scope>NUCLEOTIDE SEQUENCE [LARGE SCALE GENOMIC DNA]</scope>
    <source>
        <strain evidence="2">CCM 9147</strain>
    </source>
</reference>
<protein>
    <submittedName>
        <fullName evidence="1">Uncharacterized protein</fullName>
    </submittedName>
</protein>
<dbReference type="EMBL" id="JBHTNZ010000017">
    <property type="protein sequence ID" value="MFD1462472.1"/>
    <property type="molecule type" value="Genomic_DNA"/>
</dbReference>
<accession>A0ABW4DCP2</accession>
<evidence type="ECO:0000313" key="2">
    <source>
        <dbReference type="Proteomes" id="UP001597340"/>
    </source>
</evidence>
<dbReference type="Proteomes" id="UP001597340">
    <property type="component" value="Unassembled WGS sequence"/>
</dbReference>
<evidence type="ECO:0000313" key="1">
    <source>
        <dbReference type="EMBL" id="MFD1462472.1"/>
    </source>
</evidence>
<name>A0ABW4DCP2_9BACL</name>
<keyword evidence="2" id="KW-1185">Reference proteome</keyword>
<gene>
    <name evidence="1" type="ORF">ACFQ5D_13870</name>
</gene>
<organism evidence="1 2">
    <name type="scientific">Paenibacillus farraposensis</name>
    <dbReference type="NCBI Taxonomy" id="2807095"/>
    <lineage>
        <taxon>Bacteria</taxon>
        <taxon>Bacillati</taxon>
        <taxon>Bacillota</taxon>
        <taxon>Bacilli</taxon>
        <taxon>Bacillales</taxon>
        <taxon>Paenibacillaceae</taxon>
        <taxon>Paenibacillus</taxon>
    </lineage>
</organism>
<sequence length="97" mass="10783">MGAKERASSYFTFAELRTNYKGLKTFVEILPDGEPVIKDIESLHSYGRKLFDEPIMDHANIGNDLYIAVGDSSALMGKPVNSTISYGSLLIFHRLSI</sequence>
<comment type="caution">
    <text evidence="1">The sequence shown here is derived from an EMBL/GenBank/DDBJ whole genome shotgun (WGS) entry which is preliminary data.</text>
</comment>
<dbReference type="RefSeq" id="WP_377570490.1">
    <property type="nucleotide sequence ID" value="NZ_JBHTNZ010000017.1"/>
</dbReference>